<protein>
    <recommendedName>
        <fullName evidence="1">B30.2/SPRY domain-containing protein</fullName>
    </recommendedName>
</protein>
<evidence type="ECO:0000313" key="3">
    <source>
        <dbReference type="Proteomes" id="UP001620626"/>
    </source>
</evidence>
<dbReference type="CDD" id="cd12885">
    <property type="entry name" value="SPRY_RanBP_like"/>
    <property type="match status" value="1"/>
</dbReference>
<gene>
    <name evidence="2" type="ORF">niasHT_023032</name>
</gene>
<sequence length="221" mass="24303">MSFPYGKPFLLNFNGPNKANVLSNVQCKNCWDPAACHSDLEITDAKCLTVHYKENEYGRRSVFAKHSIFSESDSSDISYFEVFIKTMKQDIAFIGLAEKQQQISFDERIHCGTGIYQYTSGGYLWICGTARKGSAKYSFGVGDTVGCGVTLSAAQIFFTKNGHLLDASQLLFPPSPPPASSSSSSSVSDLLLIPFVSLFSFDDKIEANFGPNFEFDLSVLC</sequence>
<dbReference type="InterPro" id="IPR003877">
    <property type="entry name" value="SPRY_dom"/>
</dbReference>
<feature type="domain" description="B30.2/SPRY" evidence="1">
    <location>
        <begin position="9"/>
        <end position="214"/>
    </location>
</feature>
<dbReference type="PROSITE" id="PS50188">
    <property type="entry name" value="B302_SPRY"/>
    <property type="match status" value="1"/>
</dbReference>
<dbReference type="InterPro" id="IPR013320">
    <property type="entry name" value="ConA-like_dom_sf"/>
</dbReference>
<comment type="caution">
    <text evidence="2">The sequence shown here is derived from an EMBL/GenBank/DDBJ whole genome shotgun (WGS) entry which is preliminary data.</text>
</comment>
<dbReference type="InterPro" id="IPR043136">
    <property type="entry name" value="B30.2/SPRY_sf"/>
</dbReference>
<name>A0ABD2JWN9_9BILA</name>
<organism evidence="2 3">
    <name type="scientific">Heterodera trifolii</name>
    <dbReference type="NCBI Taxonomy" id="157864"/>
    <lineage>
        <taxon>Eukaryota</taxon>
        <taxon>Metazoa</taxon>
        <taxon>Ecdysozoa</taxon>
        <taxon>Nematoda</taxon>
        <taxon>Chromadorea</taxon>
        <taxon>Rhabditida</taxon>
        <taxon>Tylenchina</taxon>
        <taxon>Tylenchomorpha</taxon>
        <taxon>Tylenchoidea</taxon>
        <taxon>Heteroderidae</taxon>
        <taxon>Heteroderinae</taxon>
        <taxon>Heterodera</taxon>
    </lineage>
</organism>
<dbReference type="InterPro" id="IPR044736">
    <property type="entry name" value="Gid1/RanBPM/SPLA_SPRY"/>
</dbReference>
<dbReference type="Proteomes" id="UP001620626">
    <property type="component" value="Unassembled WGS sequence"/>
</dbReference>
<dbReference type="Gene3D" id="2.60.120.920">
    <property type="match status" value="1"/>
</dbReference>
<evidence type="ECO:0000259" key="1">
    <source>
        <dbReference type="PROSITE" id="PS50188"/>
    </source>
</evidence>
<dbReference type="Pfam" id="PF00622">
    <property type="entry name" value="SPRY"/>
    <property type="match status" value="1"/>
</dbReference>
<dbReference type="AlphaFoldDB" id="A0ABD2JWN9"/>
<reference evidence="2 3" key="1">
    <citation type="submission" date="2024-10" db="EMBL/GenBank/DDBJ databases">
        <authorList>
            <person name="Kim D."/>
        </authorList>
    </citation>
    <scope>NUCLEOTIDE SEQUENCE [LARGE SCALE GENOMIC DNA]</scope>
    <source>
        <strain evidence="2">BH-2024</strain>
    </source>
</reference>
<keyword evidence="3" id="KW-1185">Reference proteome</keyword>
<accession>A0ABD2JWN9</accession>
<evidence type="ECO:0000313" key="2">
    <source>
        <dbReference type="EMBL" id="KAL3095056.1"/>
    </source>
</evidence>
<dbReference type="InterPro" id="IPR001870">
    <property type="entry name" value="B30.2/SPRY"/>
</dbReference>
<proteinExistence type="predicted"/>
<dbReference type="SUPFAM" id="SSF49899">
    <property type="entry name" value="Concanavalin A-like lectins/glucanases"/>
    <property type="match status" value="1"/>
</dbReference>
<dbReference type="EMBL" id="JBICBT010000886">
    <property type="protein sequence ID" value="KAL3095056.1"/>
    <property type="molecule type" value="Genomic_DNA"/>
</dbReference>